<reference evidence="2 3" key="1">
    <citation type="submission" date="2015-07" db="EMBL/GenBank/DDBJ databases">
        <title>Genome sequencing project for genomic taxonomy and phylogenomics of Bacillus-like bacteria.</title>
        <authorList>
            <person name="Liu B."/>
            <person name="Wang J."/>
            <person name="Zhu Y."/>
            <person name="Liu G."/>
            <person name="Chen Q."/>
            <person name="Chen Z."/>
            <person name="Che J."/>
            <person name="Ge C."/>
            <person name="Shi H."/>
            <person name="Pan Z."/>
            <person name="Liu X."/>
        </authorList>
    </citation>
    <scope>NUCLEOTIDE SEQUENCE [LARGE SCALE GENOMIC DNA]</scope>
    <source>
        <strain evidence="2 3">DSM 54</strain>
    </source>
</reference>
<dbReference type="EMBL" id="LGCI01000005">
    <property type="protein sequence ID" value="KOY83532.1"/>
    <property type="molecule type" value="Genomic_DNA"/>
</dbReference>
<evidence type="ECO:0000256" key="1">
    <source>
        <dbReference type="SAM" id="MobiDB-lite"/>
    </source>
</evidence>
<dbReference type="AlphaFoldDB" id="A0A0M9DN54"/>
<dbReference type="Proteomes" id="UP000037977">
    <property type="component" value="Unassembled WGS sequence"/>
</dbReference>
<comment type="caution">
    <text evidence="2">The sequence shown here is derived from an EMBL/GenBank/DDBJ whole genome shotgun (WGS) entry which is preliminary data.</text>
</comment>
<sequence>MKRDKKITEFATDEPTKQSFSNGADLEKPNGHKGATEPPRPQHEEDLIINEKKSKSTSL</sequence>
<name>A0A0M9DN54_9BACI</name>
<accession>A0A0M9DN54</accession>
<proteinExistence type="predicted"/>
<protein>
    <submittedName>
        <fullName evidence="2">Uncharacterized protein</fullName>
    </submittedName>
</protein>
<gene>
    <name evidence="2" type="ORF">ADM90_09850</name>
</gene>
<keyword evidence="3" id="KW-1185">Reference proteome</keyword>
<feature type="region of interest" description="Disordered" evidence="1">
    <location>
        <begin position="1"/>
        <end position="59"/>
    </location>
</feature>
<feature type="compositionally biased region" description="Basic and acidic residues" evidence="1">
    <location>
        <begin position="40"/>
        <end position="59"/>
    </location>
</feature>
<evidence type="ECO:0000313" key="3">
    <source>
        <dbReference type="Proteomes" id="UP000037977"/>
    </source>
</evidence>
<dbReference type="RefSeq" id="WP_053994779.1">
    <property type="nucleotide sequence ID" value="NZ_CP065643.1"/>
</dbReference>
<organism evidence="2 3">
    <name type="scientific">Lysinibacillus macroides</name>
    <dbReference type="NCBI Taxonomy" id="33935"/>
    <lineage>
        <taxon>Bacteria</taxon>
        <taxon>Bacillati</taxon>
        <taxon>Bacillota</taxon>
        <taxon>Bacilli</taxon>
        <taxon>Bacillales</taxon>
        <taxon>Bacillaceae</taxon>
        <taxon>Lysinibacillus</taxon>
    </lineage>
</organism>
<evidence type="ECO:0000313" key="2">
    <source>
        <dbReference type="EMBL" id="KOY83532.1"/>
    </source>
</evidence>
<dbReference type="OrthoDB" id="2739586at2"/>
<dbReference type="PATRIC" id="fig|33935.3.peg.1476"/>